<dbReference type="InterPro" id="IPR053230">
    <property type="entry name" value="Trans_reg_galc"/>
</dbReference>
<proteinExistence type="predicted"/>
<keyword evidence="1" id="KW-0539">Nucleus</keyword>
<protein>
    <recommendedName>
        <fullName evidence="2">Xylanolytic transcriptional activator regulatory domain-containing protein</fullName>
    </recommendedName>
</protein>
<dbReference type="AlphaFoldDB" id="A0A9W4HTZ4"/>
<dbReference type="SMART" id="SM00906">
    <property type="entry name" value="Fungal_trans"/>
    <property type="match status" value="1"/>
</dbReference>
<reference evidence="3" key="1">
    <citation type="submission" date="2021-07" db="EMBL/GenBank/DDBJ databases">
        <authorList>
            <person name="Branca A.L. A."/>
        </authorList>
    </citation>
    <scope>NUCLEOTIDE SEQUENCE</scope>
</reference>
<dbReference type="GO" id="GO:0006351">
    <property type="term" value="P:DNA-templated transcription"/>
    <property type="evidence" value="ECO:0007669"/>
    <property type="project" value="InterPro"/>
</dbReference>
<evidence type="ECO:0000256" key="1">
    <source>
        <dbReference type="ARBA" id="ARBA00023242"/>
    </source>
</evidence>
<dbReference type="EMBL" id="CAJVNV010000252">
    <property type="protein sequence ID" value="CAG8131413.1"/>
    <property type="molecule type" value="Genomic_DNA"/>
</dbReference>
<name>A0A9W4HTZ4_PENNA</name>
<dbReference type="OrthoDB" id="3766406at2759"/>
<dbReference type="GO" id="GO:0003677">
    <property type="term" value="F:DNA binding"/>
    <property type="evidence" value="ECO:0007669"/>
    <property type="project" value="InterPro"/>
</dbReference>
<feature type="domain" description="Xylanolytic transcriptional activator regulatory" evidence="2">
    <location>
        <begin position="149"/>
        <end position="222"/>
    </location>
</feature>
<comment type="caution">
    <text evidence="3">The sequence shown here is derived from an EMBL/GenBank/DDBJ whole genome shotgun (WGS) entry which is preliminary data.</text>
</comment>
<accession>A0A9W4HTZ4</accession>
<dbReference type="Pfam" id="PF04082">
    <property type="entry name" value="Fungal_trans"/>
    <property type="match status" value="1"/>
</dbReference>
<dbReference type="InterPro" id="IPR007219">
    <property type="entry name" value="XnlR_reg_dom"/>
</dbReference>
<evidence type="ECO:0000313" key="4">
    <source>
        <dbReference type="Proteomes" id="UP001153461"/>
    </source>
</evidence>
<gene>
    <name evidence="3" type="ORF">PNAL_LOCUS5554</name>
</gene>
<dbReference type="GO" id="GO:0008270">
    <property type="term" value="F:zinc ion binding"/>
    <property type="evidence" value="ECO:0007669"/>
    <property type="project" value="InterPro"/>
</dbReference>
<dbReference type="PANTHER" id="PTHR47654">
    <property type="entry name" value="ZN(II)2CYS6 TRANSCRIPTION FACTOR (EUROFUNG)-RELATED"/>
    <property type="match status" value="1"/>
</dbReference>
<organism evidence="3 4">
    <name type="scientific">Penicillium nalgiovense</name>
    <dbReference type="NCBI Taxonomy" id="60175"/>
    <lineage>
        <taxon>Eukaryota</taxon>
        <taxon>Fungi</taxon>
        <taxon>Dikarya</taxon>
        <taxon>Ascomycota</taxon>
        <taxon>Pezizomycotina</taxon>
        <taxon>Eurotiomycetes</taxon>
        <taxon>Eurotiomycetidae</taxon>
        <taxon>Eurotiales</taxon>
        <taxon>Aspergillaceae</taxon>
        <taxon>Penicillium</taxon>
    </lineage>
</organism>
<dbReference type="PANTHER" id="PTHR47654:SF5">
    <property type="entry name" value="TRANSCRIPTION FACTOR DOMAIN-CONTAINING PROTEIN"/>
    <property type="match status" value="1"/>
</dbReference>
<sequence length="512" mass="56578">MIFFSTVSYRTDKLNLPGSAVPDAFVLPDKFQADELLNAYLDKVHPSLPLTRRDLFLEQYEKAFSYPGINPGKQWLGIMNMVLTIGRRLKNLFNSGNAAHADEMMFFTRARALSTSDGPLYSPDDLQQVQFLVLMAFYFLTKSQISRYVLTLVCISARAGVALGLNIRSTDQKFDRASNEARVRLWWSVFYLEHLLSAITGRGSCLGSDSCSVPLPLSFDDIAIKHPNNHSLPTRCIAPRLPTVVGHIEGRVRLYNSRLGQWLSELPDSLIFNCGQASMSSSQISLALHFYGACIVINLPCLTRPRVDVTNNIHFPQSRFGNDLALEYLRASLSLIAVMPDRLDTDWANSVAPPWTLLHFMMQVTIALLLHLSIGLESVSSVNAEASSMGANALDFSMSPAIALVATKKALEWLDVLGEHGESSRKGFEFCNRCFHRIAQKQGLDISGLPDQNGRRGESLLLGALRGTHTTTNIEPGSFTSLDPEFSMAGFLSRPEVAALEEILLSMIGSNA</sequence>
<dbReference type="Proteomes" id="UP001153461">
    <property type="component" value="Unassembled WGS sequence"/>
</dbReference>
<evidence type="ECO:0000313" key="3">
    <source>
        <dbReference type="EMBL" id="CAG8131413.1"/>
    </source>
</evidence>
<dbReference type="CDD" id="cd12148">
    <property type="entry name" value="fungal_TF_MHR"/>
    <property type="match status" value="1"/>
</dbReference>
<evidence type="ECO:0000259" key="2">
    <source>
        <dbReference type="SMART" id="SM00906"/>
    </source>
</evidence>